<dbReference type="PANTHER" id="PTHR30055">
    <property type="entry name" value="HTH-TYPE TRANSCRIPTIONAL REGULATOR RUTR"/>
    <property type="match status" value="1"/>
</dbReference>
<dbReference type="PROSITE" id="PS50977">
    <property type="entry name" value="HTH_TETR_2"/>
    <property type="match status" value="1"/>
</dbReference>
<dbReference type="InterPro" id="IPR009057">
    <property type="entry name" value="Homeodomain-like_sf"/>
</dbReference>
<dbReference type="InterPro" id="IPR050109">
    <property type="entry name" value="HTH-type_TetR-like_transc_reg"/>
</dbReference>
<feature type="domain" description="HTH tetR-type" evidence="5">
    <location>
        <begin position="13"/>
        <end position="72"/>
    </location>
</feature>
<evidence type="ECO:0000256" key="1">
    <source>
        <dbReference type="ARBA" id="ARBA00023015"/>
    </source>
</evidence>
<comment type="caution">
    <text evidence="6">The sequence shown here is derived from an EMBL/GenBank/DDBJ whole genome shotgun (WGS) entry which is preliminary data.</text>
</comment>
<dbReference type="SUPFAM" id="SSF46689">
    <property type="entry name" value="Homeodomain-like"/>
    <property type="match status" value="1"/>
</dbReference>
<evidence type="ECO:0000313" key="6">
    <source>
        <dbReference type="EMBL" id="MFB9445803.1"/>
    </source>
</evidence>
<accession>A0ABV5MAT6</accession>
<dbReference type="InterPro" id="IPR001647">
    <property type="entry name" value="HTH_TetR"/>
</dbReference>
<reference evidence="6 7" key="1">
    <citation type="submission" date="2024-09" db="EMBL/GenBank/DDBJ databases">
        <authorList>
            <person name="Sun Q."/>
            <person name="Mori K."/>
        </authorList>
    </citation>
    <scope>NUCLEOTIDE SEQUENCE [LARGE SCALE GENOMIC DNA]</scope>
    <source>
        <strain evidence="6 7">JCM 3307</strain>
    </source>
</reference>
<dbReference type="Proteomes" id="UP001589608">
    <property type="component" value="Unassembled WGS sequence"/>
</dbReference>
<dbReference type="Gene3D" id="1.10.357.10">
    <property type="entry name" value="Tetracycline Repressor, domain 2"/>
    <property type="match status" value="1"/>
</dbReference>
<dbReference type="EMBL" id="JBHMCA010000043">
    <property type="protein sequence ID" value="MFB9445803.1"/>
    <property type="molecule type" value="Genomic_DNA"/>
</dbReference>
<feature type="DNA-binding region" description="H-T-H motif" evidence="4">
    <location>
        <begin position="35"/>
        <end position="54"/>
    </location>
</feature>
<gene>
    <name evidence="6" type="ORF">ACFFTR_22205</name>
</gene>
<evidence type="ECO:0000313" key="7">
    <source>
        <dbReference type="Proteomes" id="UP001589608"/>
    </source>
</evidence>
<protein>
    <submittedName>
        <fullName evidence="6">TetR/AcrR family transcriptional regulator</fullName>
    </submittedName>
</protein>
<dbReference type="InterPro" id="IPR036271">
    <property type="entry name" value="Tet_transcr_reg_TetR-rel_C_sf"/>
</dbReference>
<evidence type="ECO:0000256" key="4">
    <source>
        <dbReference type="PROSITE-ProRule" id="PRU00335"/>
    </source>
</evidence>
<dbReference type="RefSeq" id="WP_223093126.1">
    <property type="nucleotide sequence ID" value="NZ_CP061913.1"/>
</dbReference>
<dbReference type="InterPro" id="IPR049445">
    <property type="entry name" value="TetR_SbtR-like_C"/>
</dbReference>
<keyword evidence="3" id="KW-0804">Transcription</keyword>
<keyword evidence="2 4" id="KW-0238">DNA-binding</keyword>
<dbReference type="Pfam" id="PF21597">
    <property type="entry name" value="TetR_C_43"/>
    <property type="match status" value="1"/>
</dbReference>
<keyword evidence="7" id="KW-1185">Reference proteome</keyword>
<dbReference type="Pfam" id="PF00440">
    <property type="entry name" value="TetR_N"/>
    <property type="match status" value="1"/>
</dbReference>
<evidence type="ECO:0000259" key="5">
    <source>
        <dbReference type="PROSITE" id="PS50977"/>
    </source>
</evidence>
<dbReference type="PRINTS" id="PR00455">
    <property type="entry name" value="HTHTETR"/>
</dbReference>
<evidence type="ECO:0000256" key="2">
    <source>
        <dbReference type="ARBA" id="ARBA00023125"/>
    </source>
</evidence>
<dbReference type="SUPFAM" id="SSF48498">
    <property type="entry name" value="Tetracyclin repressor-like, C-terminal domain"/>
    <property type="match status" value="1"/>
</dbReference>
<organism evidence="6 7">
    <name type="scientific">Dactylosporangium vinaceum</name>
    <dbReference type="NCBI Taxonomy" id="53362"/>
    <lineage>
        <taxon>Bacteria</taxon>
        <taxon>Bacillati</taxon>
        <taxon>Actinomycetota</taxon>
        <taxon>Actinomycetes</taxon>
        <taxon>Micromonosporales</taxon>
        <taxon>Micromonosporaceae</taxon>
        <taxon>Dactylosporangium</taxon>
    </lineage>
</organism>
<dbReference type="PANTHER" id="PTHR30055:SF234">
    <property type="entry name" value="HTH-TYPE TRANSCRIPTIONAL REGULATOR BETI"/>
    <property type="match status" value="1"/>
</dbReference>
<keyword evidence="1" id="KW-0805">Transcription regulation</keyword>
<proteinExistence type="predicted"/>
<evidence type="ECO:0000256" key="3">
    <source>
        <dbReference type="ARBA" id="ARBA00023163"/>
    </source>
</evidence>
<name>A0ABV5MAT6_9ACTN</name>
<sequence length="179" mass="19280">MSPVERPMRADARRNYDALLTAAAEVFGELGAQAPLDEIARRAGVGNATMYRHFPTREELLLAVYDDEVRALCADGRRRLTAEAPGDALFAWLEAFVAHAASKRFLAAGVRGPDTRLDRWHRAMHDTAAALVERAAAAGAVRPGTDAWDLLVLANGIALAATDDTQARRLLAAVRHGVG</sequence>